<feature type="domain" description="Alpha-carbonic anhydrase" evidence="3">
    <location>
        <begin position="37"/>
        <end position="296"/>
    </location>
</feature>
<dbReference type="SUPFAM" id="SSF51069">
    <property type="entry name" value="Carbonic anhydrase"/>
    <property type="match status" value="1"/>
</dbReference>
<evidence type="ECO:0000256" key="2">
    <source>
        <dbReference type="SAM" id="Phobius"/>
    </source>
</evidence>
<dbReference type="InterPro" id="IPR001148">
    <property type="entry name" value="CA_dom"/>
</dbReference>
<gene>
    <name evidence="4" type="ORF">Zmor_000375</name>
</gene>
<dbReference type="PROSITE" id="PS51144">
    <property type="entry name" value="ALPHA_CA_2"/>
    <property type="match status" value="1"/>
</dbReference>
<comment type="similarity">
    <text evidence="1">Belongs to the alpha-carbonic anhydrase family.</text>
</comment>
<dbReference type="PANTHER" id="PTHR18952">
    <property type="entry name" value="CARBONIC ANHYDRASE"/>
    <property type="match status" value="1"/>
</dbReference>
<protein>
    <recommendedName>
        <fullName evidence="3">Alpha-carbonic anhydrase domain-containing protein</fullName>
    </recommendedName>
</protein>
<comment type="caution">
    <text evidence="4">The sequence shown here is derived from an EMBL/GenBank/DDBJ whole genome shotgun (WGS) entry which is preliminary data.</text>
</comment>
<dbReference type="GO" id="GO:0005737">
    <property type="term" value="C:cytoplasm"/>
    <property type="evidence" value="ECO:0007669"/>
    <property type="project" value="TreeGrafter"/>
</dbReference>
<organism evidence="4 5">
    <name type="scientific">Zophobas morio</name>
    <dbReference type="NCBI Taxonomy" id="2755281"/>
    <lineage>
        <taxon>Eukaryota</taxon>
        <taxon>Metazoa</taxon>
        <taxon>Ecdysozoa</taxon>
        <taxon>Arthropoda</taxon>
        <taxon>Hexapoda</taxon>
        <taxon>Insecta</taxon>
        <taxon>Pterygota</taxon>
        <taxon>Neoptera</taxon>
        <taxon>Endopterygota</taxon>
        <taxon>Coleoptera</taxon>
        <taxon>Polyphaga</taxon>
        <taxon>Cucujiformia</taxon>
        <taxon>Tenebrionidae</taxon>
        <taxon>Zophobas</taxon>
    </lineage>
</organism>
<sequence length="296" mass="34426">MLENYLPEIIFVLLLAILIYFFFNWFCRCNTNEKQYCSYTYGDTDGPHTWKYRFQIRGENQSPINILSVCSIVIPSETVAPLDFTVEYHTTPQEMKIVNDGHTVVIYSSWSGGRKPIICGGPLCDEYKLFSMRFRWGPNDEEGSEHMIDMRRYAMELQVTFNKCSCRCTDISKSVRSCAVVIISYMFEITNADNPFLETIMYALRYIQTPCKSYSMKPLPISLIAPMFTRRYFSYLGSLTHPPCTEGVRWIIQPEPLSVSVYQVRQFRKLMGFCGPILTNTRPVQNANNRDVIFYE</sequence>
<keyword evidence="2" id="KW-0812">Transmembrane</keyword>
<keyword evidence="2" id="KW-1133">Transmembrane helix</keyword>
<accession>A0AA38IWK1</accession>
<feature type="transmembrane region" description="Helical" evidence="2">
    <location>
        <begin position="6"/>
        <end position="26"/>
    </location>
</feature>
<keyword evidence="2" id="KW-0472">Membrane</keyword>
<proteinExistence type="inferred from homology"/>
<dbReference type="InterPro" id="IPR036398">
    <property type="entry name" value="CA_dom_sf"/>
</dbReference>
<evidence type="ECO:0000256" key="1">
    <source>
        <dbReference type="ARBA" id="ARBA00010718"/>
    </source>
</evidence>
<dbReference type="AlphaFoldDB" id="A0AA38IWK1"/>
<keyword evidence="5" id="KW-1185">Reference proteome</keyword>
<evidence type="ECO:0000259" key="3">
    <source>
        <dbReference type="PROSITE" id="PS51144"/>
    </source>
</evidence>
<dbReference type="GO" id="GO:0008270">
    <property type="term" value="F:zinc ion binding"/>
    <property type="evidence" value="ECO:0007669"/>
    <property type="project" value="InterPro"/>
</dbReference>
<dbReference type="GO" id="GO:0004089">
    <property type="term" value="F:carbonate dehydratase activity"/>
    <property type="evidence" value="ECO:0007669"/>
    <property type="project" value="InterPro"/>
</dbReference>
<dbReference type="EMBL" id="JALNTZ010000001">
    <property type="protein sequence ID" value="KAJ3664832.1"/>
    <property type="molecule type" value="Genomic_DNA"/>
</dbReference>
<dbReference type="Pfam" id="PF00194">
    <property type="entry name" value="Carb_anhydrase"/>
    <property type="match status" value="1"/>
</dbReference>
<dbReference type="CDD" id="cd00326">
    <property type="entry name" value="alpha_CA"/>
    <property type="match status" value="1"/>
</dbReference>
<dbReference type="InterPro" id="IPR023561">
    <property type="entry name" value="Carbonic_anhydrase_a-class"/>
</dbReference>
<dbReference type="SMART" id="SM01057">
    <property type="entry name" value="Carb_anhydrase"/>
    <property type="match status" value="1"/>
</dbReference>
<dbReference type="Proteomes" id="UP001168821">
    <property type="component" value="Unassembled WGS sequence"/>
</dbReference>
<name>A0AA38IWK1_9CUCU</name>
<reference evidence="4" key="1">
    <citation type="journal article" date="2023" name="G3 (Bethesda)">
        <title>Whole genome assemblies of Zophobas morio and Tenebrio molitor.</title>
        <authorList>
            <person name="Kaur S."/>
            <person name="Stinson S.A."/>
            <person name="diCenzo G.C."/>
        </authorList>
    </citation>
    <scope>NUCLEOTIDE SEQUENCE</scope>
    <source>
        <strain evidence="4">QUZm001</strain>
    </source>
</reference>
<evidence type="ECO:0000313" key="5">
    <source>
        <dbReference type="Proteomes" id="UP001168821"/>
    </source>
</evidence>
<evidence type="ECO:0000313" key="4">
    <source>
        <dbReference type="EMBL" id="KAJ3664832.1"/>
    </source>
</evidence>
<dbReference type="Gene3D" id="3.10.200.10">
    <property type="entry name" value="Alpha carbonic anhydrase"/>
    <property type="match status" value="1"/>
</dbReference>
<dbReference type="PANTHER" id="PTHR18952:SF227">
    <property type="entry name" value="CARBONIC ANHYDRASE 13-RELATED"/>
    <property type="match status" value="1"/>
</dbReference>